<sequence length="107" mass="12652">MSQAKKGPLLPLARQGEAIFTNIWLKERLGRPLYAAEAQTFGRMCLDEWRYRFGNRMPYTMRVGEDSSQRTVYLPEDIPLLVKAFDRYVKSKSYRRVQAELEEHHDQ</sequence>
<gene>
    <name evidence="1" type="ORF">G1C97_1050</name>
</gene>
<name>A0A7Y0HW94_9BIFI</name>
<proteinExistence type="predicted"/>
<dbReference type="AlphaFoldDB" id="A0A7Y0HW94"/>
<organism evidence="1 2">
    <name type="scientific">Bifidobacterium olomucense</name>
    <dbReference type="NCBI Taxonomy" id="2675324"/>
    <lineage>
        <taxon>Bacteria</taxon>
        <taxon>Bacillati</taxon>
        <taxon>Actinomycetota</taxon>
        <taxon>Actinomycetes</taxon>
        <taxon>Bifidobacteriales</taxon>
        <taxon>Bifidobacteriaceae</taxon>
        <taxon>Bifidobacterium</taxon>
    </lineage>
</organism>
<accession>A0A7Y0HW94</accession>
<keyword evidence="2" id="KW-1185">Reference proteome</keyword>
<comment type="caution">
    <text evidence="1">The sequence shown here is derived from an EMBL/GenBank/DDBJ whole genome shotgun (WGS) entry which is preliminary data.</text>
</comment>
<reference evidence="1 2" key="1">
    <citation type="submission" date="2020-02" db="EMBL/GenBank/DDBJ databases">
        <title>Characterization of phylogenetic diversity of novel bifidobacterial species isolated in Czech ZOOs.</title>
        <authorList>
            <person name="Lugli G.A."/>
            <person name="Vera N.B."/>
            <person name="Ventura M."/>
        </authorList>
    </citation>
    <scope>NUCLEOTIDE SEQUENCE [LARGE SCALE GENOMIC DNA]</scope>
    <source>
        <strain evidence="1 2">DSM 109959</strain>
    </source>
</reference>
<dbReference type="RefSeq" id="WP_169240851.1">
    <property type="nucleotide sequence ID" value="NZ_JAAIIG010000003.1"/>
</dbReference>
<evidence type="ECO:0000313" key="1">
    <source>
        <dbReference type="EMBL" id="NMM98101.1"/>
    </source>
</evidence>
<evidence type="ECO:0000313" key="2">
    <source>
        <dbReference type="Proteomes" id="UP000543419"/>
    </source>
</evidence>
<dbReference type="EMBL" id="JAAIIG010000003">
    <property type="protein sequence ID" value="NMM98101.1"/>
    <property type="molecule type" value="Genomic_DNA"/>
</dbReference>
<protein>
    <submittedName>
        <fullName evidence="1">Uncharacterized protein</fullName>
    </submittedName>
</protein>
<dbReference type="Proteomes" id="UP000543419">
    <property type="component" value="Unassembled WGS sequence"/>
</dbReference>